<gene>
    <name evidence="1" type="ORF">MRB53_006182</name>
</gene>
<name>A0ACC2MFN0_PERAE</name>
<sequence>MQVLGRGEEVVQVLVAKEKKTASAGCAGGIDSRGCCVQWPAGKVREKKCRVGSGEKKCRGWFQGRMKWVGRGDCCRGNGRLLSCGGLAGSKGKMGRSAAVYC</sequence>
<accession>A0ACC2MFN0</accession>
<dbReference type="Proteomes" id="UP001234297">
    <property type="component" value="Chromosome 2"/>
</dbReference>
<organism evidence="1 2">
    <name type="scientific">Persea americana</name>
    <name type="common">Avocado</name>
    <dbReference type="NCBI Taxonomy" id="3435"/>
    <lineage>
        <taxon>Eukaryota</taxon>
        <taxon>Viridiplantae</taxon>
        <taxon>Streptophyta</taxon>
        <taxon>Embryophyta</taxon>
        <taxon>Tracheophyta</taxon>
        <taxon>Spermatophyta</taxon>
        <taxon>Magnoliopsida</taxon>
        <taxon>Magnoliidae</taxon>
        <taxon>Laurales</taxon>
        <taxon>Lauraceae</taxon>
        <taxon>Persea</taxon>
    </lineage>
</organism>
<evidence type="ECO:0000313" key="1">
    <source>
        <dbReference type="EMBL" id="KAJ8644434.1"/>
    </source>
</evidence>
<proteinExistence type="predicted"/>
<dbReference type="EMBL" id="CM056810">
    <property type="protein sequence ID" value="KAJ8644434.1"/>
    <property type="molecule type" value="Genomic_DNA"/>
</dbReference>
<comment type="caution">
    <text evidence="1">The sequence shown here is derived from an EMBL/GenBank/DDBJ whole genome shotgun (WGS) entry which is preliminary data.</text>
</comment>
<evidence type="ECO:0000313" key="2">
    <source>
        <dbReference type="Proteomes" id="UP001234297"/>
    </source>
</evidence>
<reference evidence="1 2" key="1">
    <citation type="journal article" date="2022" name="Hortic Res">
        <title>A haplotype resolved chromosomal level avocado genome allows analysis of novel avocado genes.</title>
        <authorList>
            <person name="Nath O."/>
            <person name="Fletcher S.J."/>
            <person name="Hayward A."/>
            <person name="Shaw L.M."/>
            <person name="Masouleh A.K."/>
            <person name="Furtado A."/>
            <person name="Henry R.J."/>
            <person name="Mitter N."/>
        </authorList>
    </citation>
    <scope>NUCLEOTIDE SEQUENCE [LARGE SCALE GENOMIC DNA]</scope>
    <source>
        <strain evidence="2">cv. Hass</strain>
    </source>
</reference>
<protein>
    <submittedName>
        <fullName evidence="1">Uncharacterized protein</fullName>
    </submittedName>
</protein>
<keyword evidence="2" id="KW-1185">Reference proteome</keyword>